<evidence type="ECO:0000313" key="1">
    <source>
        <dbReference type="EMBL" id="CAK8695591.1"/>
    </source>
</evidence>
<sequence>MAKLSKRKKVDIKKKEVSPTIEDAILTVATEAAKRCKTENERAEYIKMDLDDRFGGPWNVVIGKRSLHLLQPERPVSLGV</sequence>
<keyword evidence="2" id="KW-1185">Reference proteome</keyword>
<dbReference type="EMBL" id="CAWYQH010000152">
    <property type="protein sequence ID" value="CAK8695591.1"/>
    <property type="molecule type" value="Genomic_DNA"/>
</dbReference>
<name>A0ABP0GV21_CLALP</name>
<dbReference type="Pfam" id="PF01221">
    <property type="entry name" value="Dynein_light"/>
    <property type="match status" value="1"/>
</dbReference>
<dbReference type="Proteomes" id="UP001642483">
    <property type="component" value="Unassembled WGS sequence"/>
</dbReference>
<dbReference type="InterPro" id="IPR037177">
    <property type="entry name" value="DLC_sf"/>
</dbReference>
<dbReference type="SUPFAM" id="SSF54648">
    <property type="entry name" value="DLC"/>
    <property type="match status" value="1"/>
</dbReference>
<accession>A0ABP0GV21</accession>
<evidence type="ECO:0008006" key="3">
    <source>
        <dbReference type="Google" id="ProtNLM"/>
    </source>
</evidence>
<proteinExistence type="predicted"/>
<reference evidence="1 2" key="1">
    <citation type="submission" date="2024-02" db="EMBL/GenBank/DDBJ databases">
        <authorList>
            <person name="Daric V."/>
            <person name="Darras S."/>
        </authorList>
    </citation>
    <scope>NUCLEOTIDE SEQUENCE [LARGE SCALE GENOMIC DNA]</scope>
</reference>
<comment type="caution">
    <text evidence="1">The sequence shown here is derived from an EMBL/GenBank/DDBJ whole genome shotgun (WGS) entry which is preliminary data.</text>
</comment>
<dbReference type="SMART" id="SM01375">
    <property type="entry name" value="Dynein_light"/>
    <property type="match status" value="1"/>
</dbReference>
<gene>
    <name evidence="1" type="ORF">CVLEPA_LOCUS28848</name>
</gene>
<organism evidence="1 2">
    <name type="scientific">Clavelina lepadiformis</name>
    <name type="common">Light-bulb sea squirt</name>
    <name type="synonym">Ascidia lepadiformis</name>
    <dbReference type="NCBI Taxonomy" id="159417"/>
    <lineage>
        <taxon>Eukaryota</taxon>
        <taxon>Metazoa</taxon>
        <taxon>Chordata</taxon>
        <taxon>Tunicata</taxon>
        <taxon>Ascidiacea</taxon>
        <taxon>Aplousobranchia</taxon>
        <taxon>Clavelinidae</taxon>
        <taxon>Clavelina</taxon>
    </lineage>
</organism>
<protein>
    <recommendedName>
        <fullName evidence="3">Dynein light chain</fullName>
    </recommendedName>
</protein>
<evidence type="ECO:0000313" key="2">
    <source>
        <dbReference type="Proteomes" id="UP001642483"/>
    </source>
</evidence>
<dbReference type="CDD" id="cd21450">
    <property type="entry name" value="DLC-like_DYNLL1-like"/>
    <property type="match status" value="1"/>
</dbReference>
<dbReference type="InterPro" id="IPR001372">
    <property type="entry name" value="Dynein_light_chain_typ-1/2"/>
</dbReference>
<dbReference type="Gene3D" id="3.30.740.10">
    <property type="entry name" value="Protein Inhibitor Of Neuronal Nitric Oxide Synthase"/>
    <property type="match status" value="1"/>
</dbReference>